<dbReference type="PANTHER" id="PTHR36766:SF40">
    <property type="entry name" value="DISEASE RESISTANCE PROTEIN RGA3"/>
    <property type="match status" value="1"/>
</dbReference>
<evidence type="ECO:0000313" key="10">
    <source>
        <dbReference type="EMBL" id="PRQ22889.1"/>
    </source>
</evidence>
<dbReference type="InterPro" id="IPR027417">
    <property type="entry name" value="P-loop_NTPase"/>
</dbReference>
<dbReference type="Gramene" id="PRQ22889">
    <property type="protein sequence ID" value="PRQ22889"/>
    <property type="gene ID" value="RchiOBHm_Chr6g0255171"/>
</dbReference>
<evidence type="ECO:0000259" key="8">
    <source>
        <dbReference type="Pfam" id="PF23559"/>
    </source>
</evidence>
<evidence type="ECO:0000256" key="1">
    <source>
        <dbReference type="ARBA" id="ARBA00022614"/>
    </source>
</evidence>
<sequence length="878" mass="99794">MALPAVVTTALELTGGGFISSALQPPFQKLANYIFSRIERTKDTGDKLRKLERTLLKIQSLIDQLEGKHSTSKACRLLIEDFKGVLLDSDDFLNEICHQLPKDGPSSLGILTRDKVGLTVKDVTDFFNELEGYFISEVTKPGPPQVPRGSSSFIDPSSVIGLEEKKKNIKLLLAADDKNTTVISIVGMAGIGKTTLVQLVCNDPEVIGWFNERIWWVCVSWEYDLIQITKSILEAATSSVCTLSNLDSIIRQLKKVMMERGRFLLVLDDMWNESLSHWRELKLLFSSAAPGSRVLVTTQRKTVSSIVTTDGDLGCFPLTTLTKEDCWEIIKKNLKTEVHNREDLKAIGLELAEKCKGLPLAAKVIGDALHLKSEEVEWDALLKCPPWDWRHLPEGENQVYRVLKPSYVHLPAYLTRCFVYFSIIPQSQKVKVEDLIQIWAAEGFTGAQGARRIEDIGMEYLKELCSRSFIQILSGEIKMNDFIHDLATSVSTNLCLRLEDTMSARSTSFLSQNVRYLSLLCQSDESDVCTAKLKELYRYQKLRTFMFFSHVNQLATNLSMSDIFQKFFEIFKWLRVLKLTGSRIHKLSGPIGKLKRLRYLDLSDTKIAKLPQEIVNLLALETLRLQKCTELKEWPKNFEKLVKLRHLHFDRQCQMCSMPKNFGKLTSLENLTTVEVESEKGYGIEELQNMNCLRGSIEIKNLENVLDAKNAEDAMLGKKQYLHRVKLQWDETRDQILEKNLFHQRVMSGLEPHYRLKELEVKGYCGSILSNWIDNPPSANAPTRQIEKLVLSSCPQLRKLSSICHLTSLKTLEILDCPKLNSLPERGLPSSLVTLNISESGISRRQCEDGGSMRETVRFILDVHINGHKIPTERLPRL</sequence>
<dbReference type="InterPro" id="IPR032675">
    <property type="entry name" value="LRR_dom_sf"/>
</dbReference>
<dbReference type="GO" id="GO:0016787">
    <property type="term" value="F:hydrolase activity"/>
    <property type="evidence" value="ECO:0007669"/>
    <property type="project" value="UniProtKB-KW"/>
</dbReference>
<dbReference type="SUPFAM" id="SSF52058">
    <property type="entry name" value="L domain-like"/>
    <property type="match status" value="1"/>
</dbReference>
<dbReference type="GO" id="GO:0043531">
    <property type="term" value="F:ADP binding"/>
    <property type="evidence" value="ECO:0007669"/>
    <property type="project" value="InterPro"/>
</dbReference>
<protein>
    <submittedName>
        <fullName evidence="10">Putative P-loop containing nucleoside triphosphate hydrolase, leucine-rich repeat domain, L</fullName>
    </submittedName>
</protein>
<dbReference type="SUPFAM" id="SSF52540">
    <property type="entry name" value="P-loop containing nucleoside triphosphate hydrolases"/>
    <property type="match status" value="1"/>
</dbReference>
<keyword evidence="10" id="KW-0378">Hydrolase</keyword>
<dbReference type="InterPro" id="IPR002182">
    <property type="entry name" value="NB-ARC"/>
</dbReference>
<evidence type="ECO:0000313" key="11">
    <source>
        <dbReference type="Proteomes" id="UP000238479"/>
    </source>
</evidence>
<dbReference type="InterPro" id="IPR042197">
    <property type="entry name" value="Apaf_helical"/>
</dbReference>
<accession>A0A2P6PLU5</accession>
<keyword evidence="11" id="KW-1185">Reference proteome</keyword>
<dbReference type="GO" id="GO:0051707">
    <property type="term" value="P:response to other organism"/>
    <property type="evidence" value="ECO:0007669"/>
    <property type="project" value="UniProtKB-ARBA"/>
</dbReference>
<dbReference type="Pfam" id="PF00931">
    <property type="entry name" value="NB-ARC"/>
    <property type="match status" value="1"/>
</dbReference>
<keyword evidence="3" id="KW-0547">Nucleotide-binding</keyword>
<evidence type="ECO:0000256" key="5">
    <source>
        <dbReference type="ARBA" id="ARBA00022840"/>
    </source>
</evidence>
<dbReference type="Gene3D" id="3.40.50.300">
    <property type="entry name" value="P-loop containing nucleotide triphosphate hydrolases"/>
    <property type="match status" value="1"/>
</dbReference>
<dbReference type="GO" id="GO:0006952">
    <property type="term" value="P:defense response"/>
    <property type="evidence" value="ECO:0007669"/>
    <property type="project" value="UniProtKB-KW"/>
</dbReference>
<dbReference type="AlphaFoldDB" id="A0A2P6PLU5"/>
<dbReference type="PANTHER" id="PTHR36766">
    <property type="entry name" value="PLANT BROAD-SPECTRUM MILDEW RESISTANCE PROTEIN RPW8"/>
    <property type="match status" value="1"/>
</dbReference>
<evidence type="ECO:0000259" key="6">
    <source>
        <dbReference type="Pfam" id="PF00931"/>
    </source>
</evidence>
<dbReference type="InterPro" id="IPR041118">
    <property type="entry name" value="Rx_N"/>
</dbReference>
<dbReference type="Gene3D" id="1.10.8.430">
    <property type="entry name" value="Helical domain of apoptotic protease-activating factors"/>
    <property type="match status" value="1"/>
</dbReference>
<reference evidence="10 11" key="1">
    <citation type="journal article" date="2018" name="Nat. Genet.">
        <title>The Rosa genome provides new insights in the design of modern roses.</title>
        <authorList>
            <person name="Bendahmane M."/>
        </authorList>
    </citation>
    <scope>NUCLEOTIDE SEQUENCE [LARGE SCALE GENOMIC DNA]</scope>
    <source>
        <strain evidence="11">cv. Old Blush</strain>
    </source>
</reference>
<feature type="domain" description="NB-ARC" evidence="6">
    <location>
        <begin position="166"/>
        <end position="333"/>
    </location>
</feature>
<name>A0A2P6PLU5_ROSCH</name>
<dbReference type="InterPro" id="IPR056789">
    <property type="entry name" value="LRR_R13L1-DRL21"/>
</dbReference>
<dbReference type="OrthoDB" id="1658288at2759"/>
<feature type="domain" description="Disease resistance protein winged helix" evidence="8">
    <location>
        <begin position="423"/>
        <end position="487"/>
    </location>
</feature>
<gene>
    <name evidence="10" type="ORF">RchiOBHm_Chr6g0255171</name>
</gene>
<dbReference type="PRINTS" id="PR00364">
    <property type="entry name" value="DISEASERSIST"/>
</dbReference>
<keyword evidence="1" id="KW-0433">Leucine-rich repeat</keyword>
<feature type="domain" description="Disease resistance N-terminal" evidence="7">
    <location>
        <begin position="24"/>
        <end position="102"/>
    </location>
</feature>
<dbReference type="InterPro" id="IPR036388">
    <property type="entry name" value="WH-like_DNA-bd_sf"/>
</dbReference>
<evidence type="ECO:0000256" key="3">
    <source>
        <dbReference type="ARBA" id="ARBA00022741"/>
    </source>
</evidence>
<dbReference type="Pfam" id="PF25019">
    <property type="entry name" value="LRR_R13L1-DRL21"/>
    <property type="match status" value="1"/>
</dbReference>
<evidence type="ECO:0000259" key="7">
    <source>
        <dbReference type="Pfam" id="PF18052"/>
    </source>
</evidence>
<dbReference type="Proteomes" id="UP000238479">
    <property type="component" value="Chromosome 6"/>
</dbReference>
<organism evidence="10 11">
    <name type="scientific">Rosa chinensis</name>
    <name type="common">China rose</name>
    <dbReference type="NCBI Taxonomy" id="74649"/>
    <lineage>
        <taxon>Eukaryota</taxon>
        <taxon>Viridiplantae</taxon>
        <taxon>Streptophyta</taxon>
        <taxon>Embryophyta</taxon>
        <taxon>Tracheophyta</taxon>
        <taxon>Spermatophyta</taxon>
        <taxon>Magnoliopsida</taxon>
        <taxon>eudicotyledons</taxon>
        <taxon>Gunneridae</taxon>
        <taxon>Pentapetalae</taxon>
        <taxon>rosids</taxon>
        <taxon>fabids</taxon>
        <taxon>Rosales</taxon>
        <taxon>Rosaceae</taxon>
        <taxon>Rosoideae</taxon>
        <taxon>Rosoideae incertae sedis</taxon>
        <taxon>Rosa</taxon>
    </lineage>
</organism>
<evidence type="ECO:0000256" key="4">
    <source>
        <dbReference type="ARBA" id="ARBA00022821"/>
    </source>
</evidence>
<keyword evidence="5" id="KW-0067">ATP-binding</keyword>
<evidence type="ECO:0000256" key="2">
    <source>
        <dbReference type="ARBA" id="ARBA00022737"/>
    </source>
</evidence>
<keyword evidence="2" id="KW-0677">Repeat</keyword>
<dbReference type="Gene3D" id="1.10.10.10">
    <property type="entry name" value="Winged helix-like DNA-binding domain superfamily/Winged helix DNA-binding domain"/>
    <property type="match status" value="1"/>
</dbReference>
<proteinExistence type="predicted"/>
<dbReference type="GO" id="GO:0005524">
    <property type="term" value="F:ATP binding"/>
    <property type="evidence" value="ECO:0007669"/>
    <property type="project" value="UniProtKB-KW"/>
</dbReference>
<dbReference type="Gene3D" id="1.20.5.4130">
    <property type="match status" value="1"/>
</dbReference>
<dbReference type="Gene3D" id="3.80.10.10">
    <property type="entry name" value="Ribonuclease Inhibitor"/>
    <property type="match status" value="1"/>
</dbReference>
<dbReference type="EMBL" id="PDCK01000044">
    <property type="protein sequence ID" value="PRQ22889.1"/>
    <property type="molecule type" value="Genomic_DNA"/>
</dbReference>
<feature type="domain" description="R13L1/DRL21-like LRR repeat region" evidence="9">
    <location>
        <begin position="684"/>
        <end position="816"/>
    </location>
</feature>
<evidence type="ECO:0000259" key="9">
    <source>
        <dbReference type="Pfam" id="PF25019"/>
    </source>
</evidence>
<dbReference type="InterPro" id="IPR058922">
    <property type="entry name" value="WHD_DRP"/>
</dbReference>
<dbReference type="Pfam" id="PF23559">
    <property type="entry name" value="WHD_DRP"/>
    <property type="match status" value="1"/>
</dbReference>
<dbReference type="Pfam" id="PF18052">
    <property type="entry name" value="Rx_N"/>
    <property type="match status" value="1"/>
</dbReference>
<keyword evidence="4" id="KW-0611">Plant defense</keyword>
<dbReference type="OMA" id="IMKQNHI"/>
<comment type="caution">
    <text evidence="10">The sequence shown here is derived from an EMBL/GenBank/DDBJ whole genome shotgun (WGS) entry which is preliminary data.</text>
</comment>